<feature type="transmembrane region" description="Helical" evidence="8">
    <location>
        <begin position="345"/>
        <end position="365"/>
    </location>
</feature>
<keyword evidence="4 8" id="KW-0812">Transmembrane</keyword>
<dbReference type="AlphaFoldDB" id="A0A163J725"/>
<feature type="transmembrane region" description="Helical" evidence="8">
    <location>
        <begin position="185"/>
        <end position="204"/>
    </location>
</feature>
<dbReference type="PANTHER" id="PTHR22950:SF692">
    <property type="entry name" value="TRANSMEMBRANE AMINO ACID TRANSPORTER FAMILY PROTEIN"/>
    <property type="match status" value="1"/>
</dbReference>
<evidence type="ECO:0000256" key="6">
    <source>
        <dbReference type="ARBA" id="ARBA00022989"/>
    </source>
</evidence>
<evidence type="ECO:0000256" key="2">
    <source>
        <dbReference type="ARBA" id="ARBA00008066"/>
    </source>
</evidence>
<dbReference type="Gene3D" id="1.20.1740.10">
    <property type="entry name" value="Amino acid/polyamine transporter I"/>
    <property type="match status" value="1"/>
</dbReference>
<feature type="transmembrane region" description="Helical" evidence="8">
    <location>
        <begin position="256"/>
        <end position="280"/>
    </location>
</feature>
<feature type="transmembrane region" description="Helical" evidence="8">
    <location>
        <begin position="161"/>
        <end position="178"/>
    </location>
</feature>
<keyword evidence="5" id="KW-0029">Amino-acid transport</keyword>
<sequence>MPLQEDYISDQDKYKVEHASVESYVDEDRDSSIIVNEFGHGQGSFMTAYFNIVCVVAGTGTLGLPHAFAQGGWLGILILMLAYAMSVYSGIVLIRCLYYKPGHRIHDFKEIGVAAFSWPGYIVSSCLHLLNLFGCPALYLVLAGGNMVILLKGTVGELTHAYWVIIWGVFLLIPSLVLKTLREVTAIAAIGALCTMIAVFIVMIESPMHRMEDPDNSGVIWSGFPSSLATIAFSFGGNNTYPHVEHALKKPHQWKWAVFAGLSTCTCLYFMTAVPAYWAFGKYAESPIYNSLPTGAGKTIAIIVMTIHVIFAIPIYTTSFSLEFEKFSRANEERLGRMGAWLARAVIRTCTMVILVILAIFVPYFDDFMGLIGALANCGLVFLLPILCHLWLNRQHKESHT</sequence>
<feature type="transmembrane region" description="Helical" evidence="8">
    <location>
        <begin position="371"/>
        <end position="392"/>
    </location>
</feature>
<dbReference type="PANTHER" id="PTHR22950">
    <property type="entry name" value="AMINO ACID TRANSPORTER"/>
    <property type="match status" value="1"/>
</dbReference>
<evidence type="ECO:0000256" key="8">
    <source>
        <dbReference type="SAM" id="Phobius"/>
    </source>
</evidence>
<evidence type="ECO:0000259" key="9">
    <source>
        <dbReference type="Pfam" id="PF01490"/>
    </source>
</evidence>
<evidence type="ECO:0000256" key="1">
    <source>
        <dbReference type="ARBA" id="ARBA00004141"/>
    </source>
</evidence>
<proteinExistence type="inferred from homology"/>
<dbReference type="OrthoDB" id="40134at2759"/>
<evidence type="ECO:0000256" key="4">
    <source>
        <dbReference type="ARBA" id="ARBA00022692"/>
    </source>
</evidence>
<keyword evidence="11" id="KW-1185">Reference proteome</keyword>
<dbReference type="GO" id="GO:0015179">
    <property type="term" value="F:L-amino acid transmembrane transporter activity"/>
    <property type="evidence" value="ECO:0007669"/>
    <property type="project" value="TreeGrafter"/>
</dbReference>
<feature type="transmembrane region" description="Helical" evidence="8">
    <location>
        <begin position="216"/>
        <end position="235"/>
    </location>
</feature>
<keyword evidence="3" id="KW-0813">Transport</keyword>
<feature type="transmembrane region" description="Helical" evidence="8">
    <location>
        <begin position="300"/>
        <end position="324"/>
    </location>
</feature>
<dbReference type="Proteomes" id="UP000078561">
    <property type="component" value="Unassembled WGS sequence"/>
</dbReference>
<comment type="similarity">
    <text evidence="2">Belongs to the amino acid/polyamine transporter 2 family.</text>
</comment>
<dbReference type="Pfam" id="PF01490">
    <property type="entry name" value="Aa_trans"/>
    <property type="match status" value="1"/>
</dbReference>
<keyword evidence="6 8" id="KW-1133">Transmembrane helix</keyword>
<comment type="subcellular location">
    <subcellularLocation>
        <location evidence="1">Membrane</location>
        <topology evidence="1">Multi-pass membrane protein</topology>
    </subcellularLocation>
</comment>
<evidence type="ECO:0000256" key="5">
    <source>
        <dbReference type="ARBA" id="ARBA00022970"/>
    </source>
</evidence>
<dbReference type="InterPro" id="IPR013057">
    <property type="entry name" value="AA_transpt_TM"/>
</dbReference>
<dbReference type="EMBL" id="LT553030">
    <property type="protein sequence ID" value="SAL99820.1"/>
    <property type="molecule type" value="Genomic_DNA"/>
</dbReference>
<dbReference type="STRING" id="4829.A0A163J725"/>
<evidence type="ECO:0000313" key="11">
    <source>
        <dbReference type="Proteomes" id="UP000078561"/>
    </source>
</evidence>
<gene>
    <name evidence="10" type="primary">ABSGL_05474.1 scaffold 7169</name>
</gene>
<keyword evidence="7 8" id="KW-0472">Membrane</keyword>
<protein>
    <recommendedName>
        <fullName evidence="9">Amino acid transporter transmembrane domain-containing protein</fullName>
    </recommendedName>
</protein>
<dbReference type="OMA" id="HWIASWV"/>
<evidence type="ECO:0000256" key="3">
    <source>
        <dbReference type="ARBA" id="ARBA00022448"/>
    </source>
</evidence>
<feature type="domain" description="Amino acid transporter transmembrane" evidence="9">
    <location>
        <begin position="42"/>
        <end position="399"/>
    </location>
</feature>
<evidence type="ECO:0000313" key="10">
    <source>
        <dbReference type="EMBL" id="SAL99820.1"/>
    </source>
</evidence>
<name>A0A163J725_ABSGL</name>
<accession>A0A163J725</accession>
<evidence type="ECO:0000256" key="7">
    <source>
        <dbReference type="ARBA" id="ARBA00023136"/>
    </source>
</evidence>
<feature type="transmembrane region" description="Helical" evidence="8">
    <location>
        <begin position="118"/>
        <end position="141"/>
    </location>
</feature>
<reference evidence="10" key="1">
    <citation type="submission" date="2016-04" db="EMBL/GenBank/DDBJ databases">
        <authorList>
            <person name="Evans L.H."/>
            <person name="Alamgir A."/>
            <person name="Owens N."/>
            <person name="Weber N.D."/>
            <person name="Virtaneva K."/>
            <person name="Barbian K."/>
            <person name="Babar A."/>
            <person name="Rosenke K."/>
        </authorList>
    </citation>
    <scope>NUCLEOTIDE SEQUENCE [LARGE SCALE GENOMIC DNA]</scope>
    <source>
        <strain evidence="10">CBS 101.48</strain>
    </source>
</reference>
<dbReference type="GO" id="GO:0005774">
    <property type="term" value="C:vacuolar membrane"/>
    <property type="evidence" value="ECO:0007669"/>
    <property type="project" value="TreeGrafter"/>
</dbReference>
<dbReference type="InParanoid" id="A0A163J725"/>
<feature type="transmembrane region" description="Helical" evidence="8">
    <location>
        <begin position="48"/>
        <end position="68"/>
    </location>
</feature>
<feature type="transmembrane region" description="Helical" evidence="8">
    <location>
        <begin position="74"/>
        <end position="98"/>
    </location>
</feature>
<organism evidence="10">
    <name type="scientific">Absidia glauca</name>
    <name type="common">Pin mould</name>
    <dbReference type="NCBI Taxonomy" id="4829"/>
    <lineage>
        <taxon>Eukaryota</taxon>
        <taxon>Fungi</taxon>
        <taxon>Fungi incertae sedis</taxon>
        <taxon>Mucoromycota</taxon>
        <taxon>Mucoromycotina</taxon>
        <taxon>Mucoromycetes</taxon>
        <taxon>Mucorales</taxon>
        <taxon>Cunninghamellaceae</taxon>
        <taxon>Absidia</taxon>
    </lineage>
</organism>